<dbReference type="SUPFAM" id="SSF56112">
    <property type="entry name" value="Protein kinase-like (PK-like)"/>
    <property type="match status" value="1"/>
</dbReference>
<evidence type="ECO:0000256" key="4">
    <source>
        <dbReference type="SAM" id="MobiDB-lite"/>
    </source>
</evidence>
<feature type="binding site" evidence="3">
    <location>
        <position position="173"/>
    </location>
    <ligand>
        <name>ATP</name>
        <dbReference type="ChEBI" id="CHEBI:30616"/>
    </ligand>
</feature>
<protein>
    <submittedName>
        <fullName evidence="6">Serine/threonine protein kinase</fullName>
    </submittedName>
</protein>
<keyword evidence="7" id="KW-1185">Reference proteome</keyword>
<feature type="domain" description="Protein kinase" evidence="5">
    <location>
        <begin position="142"/>
        <end position="410"/>
    </location>
</feature>
<dbReference type="PANTHER" id="PTHR44167">
    <property type="entry name" value="OVARIAN-SPECIFIC SERINE/THREONINE-PROTEIN KINASE LOK-RELATED"/>
    <property type="match status" value="1"/>
</dbReference>
<dbReference type="InterPro" id="IPR008271">
    <property type="entry name" value="Ser/Thr_kinase_AS"/>
</dbReference>
<dbReference type="Proteomes" id="UP000815677">
    <property type="component" value="Unassembled WGS sequence"/>
</dbReference>
<dbReference type="EMBL" id="DF848005">
    <property type="protein sequence ID" value="GAT52950.1"/>
    <property type="molecule type" value="Genomic_DNA"/>
</dbReference>
<reference evidence="6" key="1">
    <citation type="submission" date="2014-09" db="EMBL/GenBank/DDBJ databases">
        <title>Genome sequence of the luminous mushroom Mycena chlorophos for searching fungal bioluminescence genes.</title>
        <authorList>
            <person name="Tanaka Y."/>
            <person name="Kasuga D."/>
            <person name="Oba Y."/>
            <person name="Hase S."/>
            <person name="Sato K."/>
            <person name="Oba Y."/>
            <person name="Sakakibara Y."/>
        </authorList>
    </citation>
    <scope>NUCLEOTIDE SEQUENCE</scope>
</reference>
<dbReference type="GO" id="GO:0004674">
    <property type="term" value="F:protein serine/threonine kinase activity"/>
    <property type="evidence" value="ECO:0007669"/>
    <property type="project" value="UniProtKB-KW"/>
</dbReference>
<sequence length="773" mass="85274">MRLTAQVRIDQCYESSVFHSYLSSLQPLCRGILSGYARLSNPCLSLRHLIICLPCSHLGPSDETSIQSPFRAVLARIFRVSRSTSLDQRPFPTTSPNVRSVTVCCLAPTHLRNRNRGSIFLAHSAGIPAFPDPGALIDNGSLELVEILGVGGYGVVYRAVETLSPTPRTFAVKCLHHSQTARQRQLHIREIALHQLCGSHPNVVTIHRVVEENGLTFIVLDFAPDGDLFSQILYGCRYLGNTRLIKHVFNQLLDAVEYCHSLGIYHRDLKPENVLCFDGGYRIALTDFGLATTEKLSEEFRTGSVYHMSPECQGGDFSPTGSYSPMFNDIWSLGIVLLNLATGRNPWKAAIVSDSTFRAYLQDPSEFLLSVLPISIELNELLVRMLEIDWRDRITIPELRVALARIKTFYSDGAIFDGSMARCPWEVGVDLEAASADLEAAKADSPTVPEHRPIPSAWSTDSSLAFTGAGDATTTIGTGSDSSSSDTQYSSCGATWAFDSPTSSESSDMIYMFERPRTPPAPPVAINVPIVDAQRAAFIVTPSIIDVGRRSSPRAGKPPLTINTHRLDPQYYAAKNISLCVDSASTGSGSSVMRTAVDEDNESMFFLAGSKMSSAVDDKEMTSALWDESATNGDDQDVEADAMSHYCSTQSSIGTGNDDDRSATPSPDTEAGVWHTQSPPNPTSRVPFRPGSSSTSSLRPRSQLQQRRARRFWTHFSRLFSARLLPRLLRLGLHFRRMRRRHHHRPRLSTDTTVTTSASTASRVRRRLRMGLR</sequence>
<dbReference type="InterPro" id="IPR011009">
    <property type="entry name" value="Kinase-like_dom_sf"/>
</dbReference>
<keyword evidence="6" id="KW-0723">Serine/threonine-protein kinase</keyword>
<dbReference type="Gene3D" id="1.10.510.10">
    <property type="entry name" value="Transferase(Phosphotransferase) domain 1"/>
    <property type="match status" value="1"/>
</dbReference>
<dbReference type="InterPro" id="IPR017441">
    <property type="entry name" value="Protein_kinase_ATP_BS"/>
</dbReference>
<proteinExistence type="predicted"/>
<feature type="region of interest" description="Disordered" evidence="4">
    <location>
        <begin position="440"/>
        <end position="462"/>
    </location>
</feature>
<gene>
    <name evidence="6" type="ORF">MCHLO_09957</name>
</gene>
<name>A0ABQ0LPG1_MYCCL</name>
<keyword evidence="6" id="KW-0808">Transferase</keyword>
<keyword evidence="1 3" id="KW-0547">Nucleotide-binding</keyword>
<dbReference type="SMART" id="SM00220">
    <property type="entry name" value="S_TKc"/>
    <property type="match status" value="1"/>
</dbReference>
<dbReference type="PROSITE" id="PS00107">
    <property type="entry name" value="PROTEIN_KINASE_ATP"/>
    <property type="match status" value="1"/>
</dbReference>
<feature type="region of interest" description="Disordered" evidence="4">
    <location>
        <begin position="648"/>
        <end position="704"/>
    </location>
</feature>
<evidence type="ECO:0000259" key="5">
    <source>
        <dbReference type="PROSITE" id="PS50011"/>
    </source>
</evidence>
<keyword evidence="2 3" id="KW-0067">ATP-binding</keyword>
<evidence type="ECO:0000256" key="2">
    <source>
        <dbReference type="ARBA" id="ARBA00022840"/>
    </source>
</evidence>
<dbReference type="PROSITE" id="PS50011">
    <property type="entry name" value="PROTEIN_KINASE_DOM"/>
    <property type="match status" value="1"/>
</dbReference>
<evidence type="ECO:0000256" key="3">
    <source>
        <dbReference type="PROSITE-ProRule" id="PRU10141"/>
    </source>
</evidence>
<evidence type="ECO:0000256" key="1">
    <source>
        <dbReference type="ARBA" id="ARBA00022741"/>
    </source>
</evidence>
<dbReference type="Pfam" id="PF00069">
    <property type="entry name" value="Pkinase"/>
    <property type="match status" value="1"/>
</dbReference>
<dbReference type="InterPro" id="IPR000719">
    <property type="entry name" value="Prot_kinase_dom"/>
</dbReference>
<organism evidence="6 7">
    <name type="scientific">Mycena chlorophos</name>
    <name type="common">Agaric fungus</name>
    <name type="synonym">Agaricus chlorophos</name>
    <dbReference type="NCBI Taxonomy" id="658473"/>
    <lineage>
        <taxon>Eukaryota</taxon>
        <taxon>Fungi</taxon>
        <taxon>Dikarya</taxon>
        <taxon>Basidiomycota</taxon>
        <taxon>Agaricomycotina</taxon>
        <taxon>Agaricomycetes</taxon>
        <taxon>Agaricomycetidae</taxon>
        <taxon>Agaricales</taxon>
        <taxon>Marasmiineae</taxon>
        <taxon>Mycenaceae</taxon>
        <taxon>Mycena</taxon>
    </lineage>
</organism>
<dbReference type="PROSITE" id="PS00108">
    <property type="entry name" value="PROTEIN_KINASE_ST"/>
    <property type="match status" value="1"/>
</dbReference>
<keyword evidence="6" id="KW-0418">Kinase</keyword>
<evidence type="ECO:0000313" key="6">
    <source>
        <dbReference type="EMBL" id="GAT52950.1"/>
    </source>
</evidence>
<feature type="compositionally biased region" description="Low complexity" evidence="4">
    <location>
        <begin position="692"/>
        <end position="704"/>
    </location>
</feature>
<evidence type="ECO:0000313" key="7">
    <source>
        <dbReference type="Proteomes" id="UP000815677"/>
    </source>
</evidence>
<accession>A0ABQ0LPG1</accession>
<dbReference type="PANTHER" id="PTHR44167:SF24">
    <property type="entry name" value="SERINE_THREONINE-PROTEIN KINASE CHK2"/>
    <property type="match status" value="1"/>
</dbReference>